<dbReference type="RefSeq" id="WP_322184762.1">
    <property type="nucleotide sequence ID" value="NZ_JAXLPB010000001.1"/>
</dbReference>
<dbReference type="Pfam" id="PF00441">
    <property type="entry name" value="Acyl-CoA_dh_1"/>
    <property type="match status" value="1"/>
</dbReference>
<keyword evidence="4 6" id="KW-0274">FAD</keyword>
<evidence type="ECO:0000256" key="7">
    <source>
        <dbReference type="SAM" id="MobiDB-lite"/>
    </source>
</evidence>
<feature type="domain" description="Acyl-CoA dehydrogenase/oxidase N-terminal" evidence="10">
    <location>
        <begin position="37"/>
        <end position="155"/>
    </location>
</feature>
<dbReference type="EMBL" id="JAXLPB010000001">
    <property type="protein sequence ID" value="MDY8107605.1"/>
    <property type="molecule type" value="Genomic_DNA"/>
</dbReference>
<dbReference type="Gene3D" id="1.20.140.10">
    <property type="entry name" value="Butyryl-CoA Dehydrogenase, subunit A, domain 3"/>
    <property type="match status" value="1"/>
</dbReference>
<dbReference type="InterPro" id="IPR006091">
    <property type="entry name" value="Acyl-CoA_Oxase/DH_mid-dom"/>
</dbReference>
<dbReference type="InterPro" id="IPR009100">
    <property type="entry name" value="AcylCoA_DH/oxidase_NM_dom_sf"/>
</dbReference>
<accession>A0ABU5HXT1</accession>
<protein>
    <submittedName>
        <fullName evidence="12">Acyl-CoA dehydrogenase family protein</fullName>
    </submittedName>
</protein>
<evidence type="ECO:0000259" key="10">
    <source>
        <dbReference type="Pfam" id="PF02771"/>
    </source>
</evidence>
<evidence type="ECO:0000256" key="1">
    <source>
        <dbReference type="ARBA" id="ARBA00001974"/>
    </source>
</evidence>
<keyword evidence="5 6" id="KW-0560">Oxidoreductase</keyword>
<dbReference type="Pfam" id="PF02770">
    <property type="entry name" value="Acyl-CoA_dh_M"/>
    <property type="match status" value="1"/>
</dbReference>
<comment type="cofactor">
    <cofactor evidence="1 6">
        <name>FAD</name>
        <dbReference type="ChEBI" id="CHEBI:57692"/>
    </cofactor>
</comment>
<dbReference type="Pfam" id="PF12806">
    <property type="entry name" value="Acyl-CoA_dh_C"/>
    <property type="match status" value="1"/>
</dbReference>
<dbReference type="InterPro" id="IPR046373">
    <property type="entry name" value="Acyl-CoA_Oxase/DH_mid-dom_sf"/>
</dbReference>
<name>A0ABU5HXT1_9HYPH</name>
<feature type="domain" description="Acetyl-CoA dehydrogenase-like C-terminal" evidence="11">
    <location>
        <begin position="487"/>
        <end position="592"/>
    </location>
</feature>
<keyword evidence="3 6" id="KW-0285">Flavoprotein</keyword>
<evidence type="ECO:0000256" key="5">
    <source>
        <dbReference type="ARBA" id="ARBA00023002"/>
    </source>
</evidence>
<proteinExistence type="inferred from homology"/>
<dbReference type="PANTHER" id="PTHR42803">
    <property type="entry name" value="ACYL-COA DEHYDROGENASE"/>
    <property type="match status" value="1"/>
</dbReference>
<dbReference type="InterPro" id="IPR036250">
    <property type="entry name" value="AcylCo_DH-like_C"/>
</dbReference>
<dbReference type="PROSITE" id="PS00073">
    <property type="entry name" value="ACYL_COA_DH_2"/>
    <property type="match status" value="1"/>
</dbReference>
<dbReference type="Gene3D" id="1.10.540.10">
    <property type="entry name" value="Acyl-CoA dehydrogenase/oxidase, N-terminal domain"/>
    <property type="match status" value="1"/>
</dbReference>
<comment type="similarity">
    <text evidence="2 6">Belongs to the acyl-CoA dehydrogenase family.</text>
</comment>
<evidence type="ECO:0000313" key="13">
    <source>
        <dbReference type="Proteomes" id="UP001294412"/>
    </source>
</evidence>
<dbReference type="SUPFAM" id="SSF47203">
    <property type="entry name" value="Acyl-CoA dehydrogenase C-terminal domain-like"/>
    <property type="match status" value="1"/>
</dbReference>
<feature type="domain" description="Acyl-CoA oxidase/dehydrogenase middle" evidence="9">
    <location>
        <begin position="160"/>
        <end position="266"/>
    </location>
</feature>
<dbReference type="InterPro" id="IPR013786">
    <property type="entry name" value="AcylCoA_DH/ox_N"/>
</dbReference>
<dbReference type="InterPro" id="IPR009075">
    <property type="entry name" value="AcylCo_DH/oxidase_C"/>
</dbReference>
<dbReference type="InterPro" id="IPR025878">
    <property type="entry name" value="Acyl-CoA_dh-like_C_dom"/>
</dbReference>
<dbReference type="PANTHER" id="PTHR42803:SF1">
    <property type="entry name" value="BROAD-SPECIFICITY LINEAR ACYL-COA DEHYDROGENASE FADE5"/>
    <property type="match status" value="1"/>
</dbReference>
<sequence>MYKAPTEEIAHILRHVAGLNAAIDAGKAGDLDGDVLDAIVEEAGRFASERMAPALADGDHQGARLAKGDVTTPEGWPTIYREWREGGWNALTGPQAHGGQELPMALSTALFEIWNSASMGFAIGPSLTIGAVEALIQHGSDALRARYLDKLVSGEWMGTMNLTEPQAGSDLSGMKTRAEPAGDGTYRIFGSKIYITYGEQDFTDNIVHLVLARLPDAPAGVKGISLFLVPKFLVNEDGSLGARNDVVCSALEKKLGIHGSPTCTMIYGDGTGNTGERGAIGWLVGEENRGLACMFTMMNNARLLVGIQGVGVAEAATQKALDFARERRQGRSTRLAKGPEGKSQMSAIVDHPDVARMLLTMKALTGAARSICYACGHAGDMAKHHAGTGETDAARSWKDRVDLLTPIAKAFSTDIGVEVANLGIQVHGGMGFVEETGAARLLRDARIAPIYEGTNGIQAIDLVTRKIGLSGGGAVESYMLELRAVLEALEGRDAPDFGRSAAALDAALRELETATRYLQDALARGETDTALAGATAYLKLFGLCAGGIYLVKSALASDPDGARTALARFMAENLLAECAGLSTQVREGAESLAFGRIALGLEAA</sequence>
<feature type="domain" description="Acyl-CoA dehydrogenase/oxidase C-terminal" evidence="8">
    <location>
        <begin position="288"/>
        <end position="462"/>
    </location>
</feature>
<evidence type="ECO:0000256" key="3">
    <source>
        <dbReference type="ARBA" id="ARBA00022630"/>
    </source>
</evidence>
<organism evidence="12 13">
    <name type="scientific">Fulvimarina uroteuthidis</name>
    <dbReference type="NCBI Taxonomy" id="3098149"/>
    <lineage>
        <taxon>Bacteria</taxon>
        <taxon>Pseudomonadati</taxon>
        <taxon>Pseudomonadota</taxon>
        <taxon>Alphaproteobacteria</taxon>
        <taxon>Hyphomicrobiales</taxon>
        <taxon>Aurantimonadaceae</taxon>
        <taxon>Fulvimarina</taxon>
    </lineage>
</organism>
<dbReference type="Pfam" id="PF02771">
    <property type="entry name" value="Acyl-CoA_dh_N"/>
    <property type="match status" value="1"/>
</dbReference>
<evidence type="ECO:0000259" key="8">
    <source>
        <dbReference type="Pfam" id="PF00441"/>
    </source>
</evidence>
<dbReference type="Proteomes" id="UP001294412">
    <property type="component" value="Unassembled WGS sequence"/>
</dbReference>
<evidence type="ECO:0000256" key="2">
    <source>
        <dbReference type="ARBA" id="ARBA00009347"/>
    </source>
</evidence>
<keyword evidence="13" id="KW-1185">Reference proteome</keyword>
<dbReference type="SUPFAM" id="SSF56645">
    <property type="entry name" value="Acyl-CoA dehydrogenase NM domain-like"/>
    <property type="match status" value="1"/>
</dbReference>
<gene>
    <name evidence="12" type="ORF">U0C82_00390</name>
</gene>
<evidence type="ECO:0000259" key="11">
    <source>
        <dbReference type="Pfam" id="PF12806"/>
    </source>
</evidence>
<reference evidence="12 13" key="1">
    <citation type="submission" date="2023-12" db="EMBL/GenBank/DDBJ databases">
        <title>Description of Novel Strain Fulvimarina sp. 2208YS6-2-32 isolated from Uroteuthis (Photololigo) edulis.</title>
        <authorList>
            <person name="Park J.-S."/>
        </authorList>
    </citation>
    <scope>NUCLEOTIDE SEQUENCE [LARGE SCALE GENOMIC DNA]</scope>
    <source>
        <strain evidence="12 13">2208YS6-2-32</strain>
    </source>
</reference>
<feature type="region of interest" description="Disordered" evidence="7">
    <location>
        <begin position="324"/>
        <end position="344"/>
    </location>
</feature>
<evidence type="ECO:0000313" key="12">
    <source>
        <dbReference type="EMBL" id="MDY8107605.1"/>
    </source>
</evidence>
<dbReference type="Gene3D" id="2.40.110.10">
    <property type="entry name" value="Butyryl-CoA Dehydrogenase, subunit A, domain 2"/>
    <property type="match status" value="1"/>
</dbReference>
<comment type="caution">
    <text evidence="12">The sequence shown here is derived from an EMBL/GenBank/DDBJ whole genome shotgun (WGS) entry which is preliminary data.</text>
</comment>
<evidence type="ECO:0000259" key="9">
    <source>
        <dbReference type="Pfam" id="PF02770"/>
    </source>
</evidence>
<dbReference type="InterPro" id="IPR006089">
    <property type="entry name" value="Acyl-CoA_DH_CS"/>
</dbReference>
<dbReference type="InterPro" id="IPR037069">
    <property type="entry name" value="AcylCoA_DH/ox_N_sf"/>
</dbReference>
<evidence type="ECO:0000256" key="6">
    <source>
        <dbReference type="RuleBase" id="RU362125"/>
    </source>
</evidence>
<evidence type="ECO:0000256" key="4">
    <source>
        <dbReference type="ARBA" id="ARBA00022827"/>
    </source>
</evidence>
<dbReference type="InterPro" id="IPR052166">
    <property type="entry name" value="Diverse_Acyl-CoA_DH"/>
</dbReference>